<dbReference type="RefSeq" id="XP_033384248.1">
    <property type="nucleotide sequence ID" value="XM_033521675.1"/>
</dbReference>
<name>A0A6A5XSN0_9PLEO</name>
<gene>
    <name evidence="2" type="ORF">BU24DRAFT_187617</name>
</gene>
<keyword evidence="3" id="KW-1185">Reference proteome</keyword>
<dbReference type="AlphaFoldDB" id="A0A6A5XSN0"/>
<dbReference type="OrthoDB" id="3781687at2759"/>
<dbReference type="EMBL" id="ML978069">
    <property type="protein sequence ID" value="KAF2015909.1"/>
    <property type="molecule type" value="Genomic_DNA"/>
</dbReference>
<accession>A0A6A5XSN0</accession>
<dbReference type="Proteomes" id="UP000799778">
    <property type="component" value="Unassembled WGS sequence"/>
</dbReference>
<reference evidence="2" key="1">
    <citation type="journal article" date="2020" name="Stud. Mycol.">
        <title>101 Dothideomycetes genomes: a test case for predicting lifestyles and emergence of pathogens.</title>
        <authorList>
            <person name="Haridas S."/>
            <person name="Albert R."/>
            <person name="Binder M."/>
            <person name="Bloem J."/>
            <person name="Labutti K."/>
            <person name="Salamov A."/>
            <person name="Andreopoulos B."/>
            <person name="Baker S."/>
            <person name="Barry K."/>
            <person name="Bills G."/>
            <person name="Bluhm B."/>
            <person name="Cannon C."/>
            <person name="Castanera R."/>
            <person name="Culley D."/>
            <person name="Daum C."/>
            <person name="Ezra D."/>
            <person name="Gonzalez J."/>
            <person name="Henrissat B."/>
            <person name="Kuo A."/>
            <person name="Liang C."/>
            <person name="Lipzen A."/>
            <person name="Lutzoni F."/>
            <person name="Magnuson J."/>
            <person name="Mondo S."/>
            <person name="Nolan M."/>
            <person name="Ohm R."/>
            <person name="Pangilinan J."/>
            <person name="Park H.-J."/>
            <person name="Ramirez L."/>
            <person name="Alfaro M."/>
            <person name="Sun H."/>
            <person name="Tritt A."/>
            <person name="Yoshinaga Y."/>
            <person name="Zwiers L.-H."/>
            <person name="Turgeon B."/>
            <person name="Goodwin S."/>
            <person name="Spatafora J."/>
            <person name="Crous P."/>
            <person name="Grigoriev I."/>
        </authorList>
    </citation>
    <scope>NUCLEOTIDE SEQUENCE</scope>
    <source>
        <strain evidence="2">CBS 175.79</strain>
    </source>
</reference>
<evidence type="ECO:0000256" key="1">
    <source>
        <dbReference type="SAM" id="MobiDB-lite"/>
    </source>
</evidence>
<sequence>MGRYETLNSNTKDLVNCLLPGIASNFEIEDVIEVIPEDIRMRKWDCERREHIKDAAEDDPRNWGVQLLKDLITISRLKQGNLAEFQADLRAQILPHEEKHPWVRLADIKEIKDRYEKPERAEEELDVQEEEASESDYDYQLEELVELEERPRKRGRRSNAENDSERFQARQVTNRGRKSKTKRLRRDPSVGWERPGRHNYPHPARSEESYDRSVSAVPVNADELDDMSVEELQAHLELAEAELRTARMRATLLGKRRRLGGPHDTPLLIQSAPAYDDDDAINE</sequence>
<evidence type="ECO:0000313" key="3">
    <source>
        <dbReference type="Proteomes" id="UP000799778"/>
    </source>
</evidence>
<feature type="compositionally biased region" description="Basic and acidic residues" evidence="1">
    <location>
        <begin position="158"/>
        <end position="168"/>
    </location>
</feature>
<organism evidence="2 3">
    <name type="scientific">Aaosphaeria arxii CBS 175.79</name>
    <dbReference type="NCBI Taxonomy" id="1450172"/>
    <lineage>
        <taxon>Eukaryota</taxon>
        <taxon>Fungi</taxon>
        <taxon>Dikarya</taxon>
        <taxon>Ascomycota</taxon>
        <taxon>Pezizomycotina</taxon>
        <taxon>Dothideomycetes</taxon>
        <taxon>Pleosporomycetidae</taxon>
        <taxon>Pleosporales</taxon>
        <taxon>Pleosporales incertae sedis</taxon>
        <taxon>Aaosphaeria</taxon>
    </lineage>
</organism>
<feature type="compositionally biased region" description="Acidic residues" evidence="1">
    <location>
        <begin position="121"/>
        <end position="146"/>
    </location>
</feature>
<dbReference type="GeneID" id="54279072"/>
<feature type="region of interest" description="Disordered" evidence="1">
    <location>
        <begin position="117"/>
        <end position="212"/>
    </location>
</feature>
<proteinExistence type="predicted"/>
<feature type="region of interest" description="Disordered" evidence="1">
    <location>
        <begin position="257"/>
        <end position="283"/>
    </location>
</feature>
<evidence type="ECO:0000313" key="2">
    <source>
        <dbReference type="EMBL" id="KAF2015909.1"/>
    </source>
</evidence>
<feature type="compositionally biased region" description="Basic residues" evidence="1">
    <location>
        <begin position="175"/>
        <end position="185"/>
    </location>
</feature>
<protein>
    <submittedName>
        <fullName evidence="2">Uncharacterized protein</fullName>
    </submittedName>
</protein>